<evidence type="ECO:0008006" key="6">
    <source>
        <dbReference type="Google" id="ProtNLM"/>
    </source>
</evidence>
<reference evidence="5" key="1">
    <citation type="submission" date="2017-05" db="EMBL/GenBank/DDBJ databases">
        <title>The Genome Sequence of EEnterococcus faecalis 9F2_4866.</title>
        <authorList>
            <consortium name="The Broad Institute Genomics Platform"/>
            <consortium name="The Broad Institute Genomic Center for Infectious Diseases"/>
            <person name="Earl A."/>
            <person name="Manson A."/>
            <person name="Schwartman J."/>
            <person name="Gilmore M."/>
            <person name="Abouelleil A."/>
            <person name="Cao P."/>
            <person name="Chapman S."/>
            <person name="Cusick C."/>
            <person name="Shea T."/>
            <person name="Young S."/>
            <person name="Neafsey D."/>
            <person name="Nusbaum C."/>
            <person name="Birren B."/>
        </authorList>
    </citation>
    <scope>NUCLEOTIDE SEQUENCE [LARGE SCALE GENOMIC DNA]</scope>
    <source>
        <strain evidence="5">12C11_DIV0727</strain>
    </source>
</reference>
<sequence length="327" mass="36782">MRVNQWFIGLLFLMFFWVLLPVKVLANSSGFYVTPVIPENQLEDTKDYFNLSVPAVMDQTLELVIINESVESKDFHLTLLDGMTTNDGTISYDNKHKYSDSKRYKIAEIAQLEKNEVTVEPNSSETVKIQLKNTVKDFFGMILGAVNISQKEEADKKAGVSNSFAYTIPIKIRVAEDNNDYKLTYDGLTVDVEKVKKALALTFQNPNPNILRKLNLTFSIYKKGDSATPLYKNDMNEIELAPNSLFTPMLSLTEAKLKAGEYVLKIDAKSDVLNESWESEFKLSTAQGQSINGGVEVFSESNQVWMMIIATVLVIGGVGYVFFKKKS</sequence>
<keyword evidence="1" id="KW-0472">Membrane</keyword>
<gene>
    <name evidence="4" type="ORF">A5866_001915</name>
</gene>
<feature type="domain" description="WxL Interacting Protein peptidoglycan binding" evidence="2">
    <location>
        <begin position="31"/>
        <end position="149"/>
    </location>
</feature>
<protein>
    <recommendedName>
        <fullName evidence="6">DUF3324 domain-containing protein</fullName>
    </recommendedName>
</protein>
<evidence type="ECO:0000256" key="1">
    <source>
        <dbReference type="SAM" id="Phobius"/>
    </source>
</evidence>
<name>A0ABZ2T661_9ENTE</name>
<evidence type="ECO:0000259" key="2">
    <source>
        <dbReference type="Pfam" id="PF06030"/>
    </source>
</evidence>
<evidence type="ECO:0000313" key="4">
    <source>
        <dbReference type="EMBL" id="WYJ86831.1"/>
    </source>
</evidence>
<keyword evidence="1" id="KW-1133">Transmembrane helix</keyword>
<dbReference type="Proteomes" id="UP000195080">
    <property type="component" value="Chromosome"/>
</dbReference>
<evidence type="ECO:0000259" key="3">
    <source>
        <dbReference type="Pfam" id="PF11797"/>
    </source>
</evidence>
<accession>A0ABZ2T661</accession>
<evidence type="ECO:0000313" key="5">
    <source>
        <dbReference type="Proteomes" id="UP000195080"/>
    </source>
</evidence>
<organism evidence="4 5">
    <name type="scientific">Candidatus Enterococcus lemimoniae</name>
    <dbReference type="NCBI Taxonomy" id="1834167"/>
    <lineage>
        <taxon>Bacteria</taxon>
        <taxon>Bacillati</taxon>
        <taxon>Bacillota</taxon>
        <taxon>Bacilli</taxon>
        <taxon>Lactobacillales</taxon>
        <taxon>Enterococcaceae</taxon>
        <taxon>Enterococcus</taxon>
    </lineage>
</organism>
<dbReference type="InterPro" id="IPR021759">
    <property type="entry name" value="WxLIP_HBD"/>
</dbReference>
<keyword evidence="5" id="KW-1185">Reference proteome</keyword>
<dbReference type="Pfam" id="PF11797">
    <property type="entry name" value="WxLIP_HBD"/>
    <property type="match status" value="1"/>
</dbReference>
<dbReference type="EMBL" id="CP147248">
    <property type="protein sequence ID" value="WYJ86831.1"/>
    <property type="molecule type" value="Genomic_DNA"/>
</dbReference>
<feature type="domain" description="WxL Interacting Protein host binding" evidence="3">
    <location>
        <begin position="156"/>
        <end position="292"/>
    </location>
</feature>
<dbReference type="Pfam" id="PF06030">
    <property type="entry name" value="WxLIP_PGBD"/>
    <property type="match status" value="1"/>
</dbReference>
<proteinExistence type="predicted"/>
<feature type="transmembrane region" description="Helical" evidence="1">
    <location>
        <begin position="304"/>
        <end position="323"/>
    </location>
</feature>
<dbReference type="InterPro" id="IPR010317">
    <property type="entry name" value="WxLIP_PGBD"/>
</dbReference>
<dbReference type="RefSeq" id="WP_086445561.1">
    <property type="nucleotide sequence ID" value="NZ_CP147248.1"/>
</dbReference>
<keyword evidence="1" id="KW-0812">Transmembrane</keyword>